<comment type="similarity">
    <text evidence="5">Belongs to the sigma-70 factor family.</text>
</comment>
<organism evidence="8 9">
    <name type="scientific">Lacrimispora amygdalina</name>
    <dbReference type="NCBI Taxonomy" id="253257"/>
    <lineage>
        <taxon>Bacteria</taxon>
        <taxon>Bacillati</taxon>
        <taxon>Bacillota</taxon>
        <taxon>Clostridia</taxon>
        <taxon>Lachnospirales</taxon>
        <taxon>Lachnospiraceae</taxon>
        <taxon>Lacrimispora</taxon>
    </lineage>
</organism>
<dbReference type="OrthoDB" id="9809557at2"/>
<dbReference type="EMBL" id="QOHO01000032">
    <property type="protein sequence ID" value="RFZ78607.1"/>
    <property type="molecule type" value="Genomic_DNA"/>
</dbReference>
<dbReference type="InterPro" id="IPR007624">
    <property type="entry name" value="RNA_pol_sigma70_r3"/>
</dbReference>
<dbReference type="SUPFAM" id="SSF88659">
    <property type="entry name" value="Sigma3 and sigma4 domains of RNA polymerase sigma factors"/>
    <property type="match status" value="2"/>
</dbReference>
<dbReference type="Pfam" id="PF00140">
    <property type="entry name" value="Sigma70_r1_2"/>
    <property type="match status" value="1"/>
</dbReference>
<keyword evidence="3 5" id="KW-0238">DNA-binding</keyword>
<comment type="caution">
    <text evidence="8">The sequence shown here is derived from an EMBL/GenBank/DDBJ whole genome shotgun (WGS) entry which is preliminary data.</text>
</comment>
<evidence type="ECO:0000256" key="3">
    <source>
        <dbReference type="ARBA" id="ARBA00023125"/>
    </source>
</evidence>
<name>A0A3E2NC57_9FIRM</name>
<comment type="function">
    <text evidence="5">Sigma factors are initiation factors that promote the attachment of RNA polymerase to specific initiation sites and are then released.</text>
</comment>
<dbReference type="AlphaFoldDB" id="A0A3E2NC57"/>
<dbReference type="InterPro" id="IPR050239">
    <property type="entry name" value="Sigma-70_RNA_pol_init_factors"/>
</dbReference>
<accession>A0A3E2NC57</accession>
<gene>
    <name evidence="8" type="ORF">DS742_12095</name>
</gene>
<dbReference type="Gene3D" id="1.10.601.10">
    <property type="entry name" value="RNA Polymerase Primary Sigma Factor"/>
    <property type="match status" value="1"/>
</dbReference>
<feature type="domain" description="RNA polymerase sigma-70" evidence="6">
    <location>
        <begin position="93"/>
        <end position="106"/>
    </location>
</feature>
<dbReference type="Proteomes" id="UP000260680">
    <property type="component" value="Unassembled WGS sequence"/>
</dbReference>
<dbReference type="SUPFAM" id="SSF88946">
    <property type="entry name" value="Sigma2 domain of RNA polymerase sigma factors"/>
    <property type="match status" value="1"/>
</dbReference>
<evidence type="ECO:0000256" key="4">
    <source>
        <dbReference type="ARBA" id="ARBA00023163"/>
    </source>
</evidence>
<evidence type="ECO:0000313" key="8">
    <source>
        <dbReference type="EMBL" id="RFZ78607.1"/>
    </source>
</evidence>
<dbReference type="PROSITE" id="PS00716">
    <property type="entry name" value="SIGMA70_2"/>
    <property type="match status" value="1"/>
</dbReference>
<evidence type="ECO:0000259" key="7">
    <source>
        <dbReference type="PROSITE" id="PS00716"/>
    </source>
</evidence>
<sequence length="300" mass="34538">MQEDQMSEAKQQDVDASVLEKQLDSNIDDPIKMYLLQAGEAPLLTQEEEYQLAQLSAQGNKKAKNRLICSNLRLVVSIAKKHESYVQSLTLLDLIQEGNIGLMKAVERYDYTLGYRFSTYATWWIRQAVTRGIAEQDRTIRLPVHYREDVNMLNSTLRQLNQEQDSFTTQDVSDITGFSVERIERIMVDSASTISLDTPIGDDNASFLSDFIEDKTILSPEESVVDTMLKEEIKKQLLSLKPREQMVVNMRFGLNGYMPHTLEEVGNHIGVTRERIRQIEARALRTLRSPNRRKFLIDFM</sequence>
<proteinExistence type="inferred from homology"/>
<keyword evidence="1 5" id="KW-0805">Transcription regulation</keyword>
<dbReference type="GO" id="GO:0006352">
    <property type="term" value="P:DNA-templated transcription initiation"/>
    <property type="evidence" value="ECO:0007669"/>
    <property type="project" value="InterPro"/>
</dbReference>
<keyword evidence="2 5" id="KW-0731">Sigma factor</keyword>
<evidence type="ECO:0000256" key="2">
    <source>
        <dbReference type="ARBA" id="ARBA00023082"/>
    </source>
</evidence>
<evidence type="ECO:0000259" key="6">
    <source>
        <dbReference type="PROSITE" id="PS00715"/>
    </source>
</evidence>
<dbReference type="Pfam" id="PF04545">
    <property type="entry name" value="Sigma70_r4"/>
    <property type="match status" value="1"/>
</dbReference>
<dbReference type="InterPro" id="IPR013324">
    <property type="entry name" value="RNA_pol_sigma_r3/r4-like"/>
</dbReference>
<dbReference type="CDD" id="cd06171">
    <property type="entry name" value="Sigma70_r4"/>
    <property type="match status" value="1"/>
</dbReference>
<dbReference type="PIRSF" id="PIRSF000770">
    <property type="entry name" value="RNA_pol_sigma-SigE/K"/>
    <property type="match status" value="1"/>
</dbReference>
<dbReference type="Pfam" id="PF04539">
    <property type="entry name" value="Sigma70_r3"/>
    <property type="match status" value="1"/>
</dbReference>
<keyword evidence="4 5" id="KW-0804">Transcription</keyword>
<evidence type="ECO:0000256" key="1">
    <source>
        <dbReference type="ARBA" id="ARBA00023015"/>
    </source>
</evidence>
<dbReference type="PANTHER" id="PTHR30603:SF47">
    <property type="entry name" value="RNA POLYMERASE SIGMA FACTOR SIGD, CHLOROPLASTIC"/>
    <property type="match status" value="1"/>
</dbReference>
<evidence type="ECO:0000256" key="5">
    <source>
        <dbReference type="RuleBase" id="RU362124"/>
    </source>
</evidence>
<protein>
    <recommendedName>
        <fullName evidence="5">RNA polymerase sigma factor</fullName>
    </recommendedName>
</protein>
<dbReference type="InterPro" id="IPR007630">
    <property type="entry name" value="RNA_pol_sigma70_r4"/>
</dbReference>
<evidence type="ECO:0000313" key="9">
    <source>
        <dbReference type="Proteomes" id="UP000260680"/>
    </source>
</evidence>
<dbReference type="InterPro" id="IPR014284">
    <property type="entry name" value="RNA_pol_sigma-70_dom"/>
</dbReference>
<dbReference type="PROSITE" id="PS00715">
    <property type="entry name" value="SIGMA70_1"/>
    <property type="match status" value="1"/>
</dbReference>
<dbReference type="InterPro" id="IPR036388">
    <property type="entry name" value="WH-like_DNA-bd_sf"/>
</dbReference>
<dbReference type="PANTHER" id="PTHR30603">
    <property type="entry name" value="RNA POLYMERASE SIGMA FACTOR RPO"/>
    <property type="match status" value="1"/>
</dbReference>
<dbReference type="InterPro" id="IPR009042">
    <property type="entry name" value="RNA_pol_sigma70_r1_2"/>
</dbReference>
<dbReference type="InterPro" id="IPR000943">
    <property type="entry name" value="RNA_pol_sigma70"/>
</dbReference>
<dbReference type="GO" id="GO:0016987">
    <property type="term" value="F:sigma factor activity"/>
    <property type="evidence" value="ECO:0007669"/>
    <property type="project" value="UniProtKB-KW"/>
</dbReference>
<dbReference type="InterPro" id="IPR007627">
    <property type="entry name" value="RNA_pol_sigma70_r2"/>
</dbReference>
<reference evidence="8 9" key="1">
    <citation type="submission" date="2018-07" db="EMBL/GenBank/DDBJ databases">
        <title>New species, Clostridium PI-S10-A1B.</title>
        <authorList>
            <person name="Krishna G."/>
            <person name="Summeta K."/>
            <person name="Shikha S."/>
            <person name="Prabhu P.B."/>
            <person name="Suresh K."/>
        </authorList>
    </citation>
    <scope>NUCLEOTIDE SEQUENCE [LARGE SCALE GENOMIC DNA]</scope>
    <source>
        <strain evidence="8 9">PI-S10-A1B</strain>
    </source>
</reference>
<dbReference type="PRINTS" id="PR00046">
    <property type="entry name" value="SIGMA70FCT"/>
</dbReference>
<dbReference type="NCBIfam" id="TIGR02937">
    <property type="entry name" value="sigma70-ECF"/>
    <property type="match status" value="1"/>
</dbReference>
<feature type="domain" description="RNA polymerase sigma-70" evidence="7">
    <location>
        <begin position="261"/>
        <end position="287"/>
    </location>
</feature>
<dbReference type="Pfam" id="PF04542">
    <property type="entry name" value="Sigma70_r2"/>
    <property type="match status" value="1"/>
</dbReference>
<dbReference type="InterPro" id="IPR013325">
    <property type="entry name" value="RNA_pol_sigma_r2"/>
</dbReference>
<dbReference type="GO" id="GO:0003677">
    <property type="term" value="F:DNA binding"/>
    <property type="evidence" value="ECO:0007669"/>
    <property type="project" value="UniProtKB-KW"/>
</dbReference>
<dbReference type="Gene3D" id="1.10.10.10">
    <property type="entry name" value="Winged helix-like DNA-binding domain superfamily/Winged helix DNA-binding domain"/>
    <property type="match status" value="2"/>
</dbReference>